<organism evidence="1 2">
    <name type="scientific">Prosthecobacter fluviatilis</name>
    <dbReference type="NCBI Taxonomy" id="445931"/>
    <lineage>
        <taxon>Bacteria</taxon>
        <taxon>Pseudomonadati</taxon>
        <taxon>Verrucomicrobiota</taxon>
        <taxon>Verrucomicrobiia</taxon>
        <taxon>Verrucomicrobiales</taxon>
        <taxon>Verrucomicrobiaceae</taxon>
        <taxon>Prosthecobacter</taxon>
    </lineage>
</organism>
<keyword evidence="2" id="KW-1185">Reference proteome</keyword>
<dbReference type="EMBL" id="JBHSMQ010000001">
    <property type="protein sequence ID" value="MFC5454111.1"/>
    <property type="molecule type" value="Genomic_DNA"/>
</dbReference>
<reference evidence="2" key="1">
    <citation type="journal article" date="2019" name="Int. J. Syst. Evol. Microbiol.">
        <title>The Global Catalogue of Microorganisms (GCM) 10K type strain sequencing project: providing services to taxonomists for standard genome sequencing and annotation.</title>
        <authorList>
            <consortium name="The Broad Institute Genomics Platform"/>
            <consortium name="The Broad Institute Genome Sequencing Center for Infectious Disease"/>
            <person name="Wu L."/>
            <person name="Ma J."/>
        </authorList>
    </citation>
    <scope>NUCLEOTIDE SEQUENCE [LARGE SCALE GENOMIC DNA]</scope>
    <source>
        <strain evidence="2">CGMCC 4.1469</strain>
    </source>
</reference>
<accession>A0ABW0KNI6</accession>
<gene>
    <name evidence="1" type="ORF">ACFQDI_04505</name>
</gene>
<comment type="caution">
    <text evidence="1">The sequence shown here is derived from an EMBL/GenBank/DDBJ whole genome shotgun (WGS) entry which is preliminary data.</text>
</comment>
<protein>
    <submittedName>
        <fullName evidence="1">Uncharacterized protein</fullName>
    </submittedName>
</protein>
<sequence>MIHSLLDTTQVISVIQLDGVPYEVCAEAAASHDRSQNLLIVELRAFLRAETHDHIGEVTTPAWLPAPQTVTERVGAEEAHELAADVLASWRHKVAGSLPK</sequence>
<proteinExistence type="predicted"/>
<evidence type="ECO:0000313" key="1">
    <source>
        <dbReference type="EMBL" id="MFC5454111.1"/>
    </source>
</evidence>
<name>A0ABW0KNI6_9BACT</name>
<dbReference type="RefSeq" id="WP_377163848.1">
    <property type="nucleotide sequence ID" value="NZ_JBHSMQ010000001.1"/>
</dbReference>
<evidence type="ECO:0000313" key="2">
    <source>
        <dbReference type="Proteomes" id="UP001596052"/>
    </source>
</evidence>
<dbReference type="Proteomes" id="UP001596052">
    <property type="component" value="Unassembled WGS sequence"/>
</dbReference>